<keyword evidence="2" id="KW-1185">Reference proteome</keyword>
<dbReference type="OrthoDB" id="9807209at2"/>
<dbReference type="Pfam" id="PF13692">
    <property type="entry name" value="Glyco_trans_1_4"/>
    <property type="match status" value="1"/>
</dbReference>
<dbReference type="CDD" id="cd03801">
    <property type="entry name" value="GT4_PimA-like"/>
    <property type="match status" value="1"/>
</dbReference>
<evidence type="ECO:0000313" key="1">
    <source>
        <dbReference type="EMBL" id="QBB72274.1"/>
    </source>
</evidence>
<sequence>MRVLFITSRFPGDLKRGDQLRAYQQLRYLSARHAITLLAFDEGTPDPKLRAELERCCEQVIALRASRIGMSLRALGALAGPLPLQVAMHDSSQLHTAIAELLQANSFDLAHVQMARMGQVLPQLTALPCVLDLIDALSLNMAQRVVFDRGPLRHLARLEAARLPEYERALCKKVHAAVVSANNDRAAIGHERLHTIGNGVDLDRFPYTQNRGGADIVFIGNLGYFPNVDAATWFASEVMPLLLAKVPHAMLNLVGARPAASLHRLAAGSSHVHLIGPVADVQPYLKQAAVAIAPMRAGSGQQIKILEAMASGTPVVATPNAAAGLDAMPGQHLLVAGDAQSFADAIARLLADPALAHTLAQNARTLIEQRYTWSHSAQALERLWIAAAEQSEPQLGHASDCA</sequence>
<evidence type="ECO:0000313" key="2">
    <source>
        <dbReference type="Proteomes" id="UP000291562"/>
    </source>
</evidence>
<dbReference type="EMBL" id="CP035704">
    <property type="protein sequence ID" value="QBB72274.1"/>
    <property type="molecule type" value="Genomic_DNA"/>
</dbReference>
<organism evidence="1 2">
    <name type="scientific">Pseudolysobacter antarcticus</name>
    <dbReference type="NCBI Taxonomy" id="2511995"/>
    <lineage>
        <taxon>Bacteria</taxon>
        <taxon>Pseudomonadati</taxon>
        <taxon>Pseudomonadota</taxon>
        <taxon>Gammaproteobacteria</taxon>
        <taxon>Lysobacterales</taxon>
        <taxon>Rhodanobacteraceae</taxon>
        <taxon>Pseudolysobacter</taxon>
    </lineage>
</organism>
<dbReference type="GO" id="GO:0016757">
    <property type="term" value="F:glycosyltransferase activity"/>
    <property type="evidence" value="ECO:0007669"/>
    <property type="project" value="TreeGrafter"/>
</dbReference>
<dbReference type="RefSeq" id="WP_129836086.1">
    <property type="nucleotide sequence ID" value="NZ_CP035704.1"/>
</dbReference>
<protein>
    <submittedName>
        <fullName evidence="1">Glycosyltransferase</fullName>
    </submittedName>
</protein>
<proteinExistence type="predicted"/>
<accession>A0A411HP69</accession>
<dbReference type="SUPFAM" id="SSF53756">
    <property type="entry name" value="UDP-Glycosyltransferase/glycogen phosphorylase"/>
    <property type="match status" value="1"/>
</dbReference>
<dbReference type="KEGG" id="xbc:ELE36_18930"/>
<dbReference type="Gene3D" id="3.40.50.2000">
    <property type="entry name" value="Glycogen Phosphorylase B"/>
    <property type="match status" value="2"/>
</dbReference>
<name>A0A411HP69_9GAMM</name>
<gene>
    <name evidence="1" type="ORF">ELE36_18930</name>
</gene>
<dbReference type="Proteomes" id="UP000291562">
    <property type="component" value="Chromosome"/>
</dbReference>
<dbReference type="PANTHER" id="PTHR12526:SF600">
    <property type="entry name" value="GLYCOSYL TRANSFERASE GROUP 1"/>
    <property type="match status" value="1"/>
</dbReference>
<reference evidence="1 2" key="1">
    <citation type="submission" date="2019-01" db="EMBL/GenBank/DDBJ databases">
        <title>Pseudolysobacter antarctica gen. nov., sp. nov., isolated from Fildes Peninsula, Antarctica.</title>
        <authorList>
            <person name="Wei Z."/>
            <person name="Peng F."/>
        </authorList>
    </citation>
    <scope>NUCLEOTIDE SEQUENCE [LARGE SCALE GENOMIC DNA]</scope>
    <source>
        <strain evidence="1 2">AQ6-296</strain>
    </source>
</reference>
<keyword evidence="1" id="KW-0808">Transferase</keyword>
<dbReference type="PANTHER" id="PTHR12526">
    <property type="entry name" value="GLYCOSYLTRANSFERASE"/>
    <property type="match status" value="1"/>
</dbReference>
<dbReference type="AlphaFoldDB" id="A0A411HP69"/>